<keyword evidence="2" id="KW-1185">Reference proteome</keyword>
<organism evidence="1 2">
    <name type="scientific">Jejudonia soesokkakensis</name>
    <dbReference type="NCBI Taxonomy" id="1323432"/>
    <lineage>
        <taxon>Bacteria</taxon>
        <taxon>Pseudomonadati</taxon>
        <taxon>Bacteroidota</taxon>
        <taxon>Flavobacteriia</taxon>
        <taxon>Flavobacteriales</taxon>
        <taxon>Flavobacteriaceae</taxon>
        <taxon>Jejudonia</taxon>
    </lineage>
</organism>
<dbReference type="Proteomes" id="UP001596415">
    <property type="component" value="Unassembled WGS sequence"/>
</dbReference>
<proteinExistence type="predicted"/>
<evidence type="ECO:0000313" key="2">
    <source>
        <dbReference type="Proteomes" id="UP001596415"/>
    </source>
</evidence>
<comment type="caution">
    <text evidence="1">The sequence shown here is derived from an EMBL/GenBank/DDBJ whole genome shotgun (WGS) entry which is preliminary data.</text>
</comment>
<dbReference type="RefSeq" id="WP_380216582.1">
    <property type="nucleotide sequence ID" value="NZ_JBHTBN010000001.1"/>
</dbReference>
<dbReference type="EMBL" id="JBHTBN010000001">
    <property type="protein sequence ID" value="MFC7356738.1"/>
    <property type="molecule type" value="Genomic_DNA"/>
</dbReference>
<sequence length="170" mass="19353">MKYFIFIALPTLLCISCIQPRELSSTDPVNWDKRTVKTTVSDSLETGSTFLSIYSQIYMRNDEEQSDLTVTVSLHNPNLNEQLFIDKAVYYNTHGEPIRTYFDKTIFINPMETVQIVIDGIDKEGGTGANFVFDWKTKKGTNEPIFEAVMINTYGQQGISFVTTGKRILK</sequence>
<evidence type="ECO:0000313" key="1">
    <source>
        <dbReference type="EMBL" id="MFC7356738.1"/>
    </source>
</evidence>
<dbReference type="InterPro" id="IPR021471">
    <property type="entry name" value="DUF3124"/>
</dbReference>
<name>A0ABW2MS70_9FLAO</name>
<protein>
    <submittedName>
        <fullName evidence="1">DUF3124 domain-containing protein</fullName>
    </submittedName>
</protein>
<reference evidence="2" key="1">
    <citation type="journal article" date="2019" name="Int. J. Syst. Evol. Microbiol.">
        <title>The Global Catalogue of Microorganisms (GCM) 10K type strain sequencing project: providing services to taxonomists for standard genome sequencing and annotation.</title>
        <authorList>
            <consortium name="The Broad Institute Genomics Platform"/>
            <consortium name="The Broad Institute Genome Sequencing Center for Infectious Disease"/>
            <person name="Wu L."/>
            <person name="Ma J."/>
        </authorList>
    </citation>
    <scope>NUCLEOTIDE SEQUENCE [LARGE SCALE GENOMIC DNA]</scope>
    <source>
        <strain evidence="2">CGMCC 1.16306</strain>
    </source>
</reference>
<accession>A0ABW2MS70</accession>
<dbReference type="Pfam" id="PF11322">
    <property type="entry name" value="DUF3124"/>
    <property type="match status" value="1"/>
</dbReference>
<gene>
    <name evidence="1" type="ORF">ACFQO1_03490</name>
</gene>